<accession>A0A4Q2D1Y0</accession>
<keyword evidence="2" id="KW-1185">Reference proteome</keyword>
<proteinExistence type="predicted"/>
<evidence type="ECO:0000313" key="2">
    <source>
        <dbReference type="Proteomes" id="UP000290288"/>
    </source>
</evidence>
<comment type="caution">
    <text evidence="1">The sequence shown here is derived from an EMBL/GenBank/DDBJ whole genome shotgun (WGS) entry which is preliminary data.</text>
</comment>
<evidence type="ECO:0000313" key="1">
    <source>
        <dbReference type="EMBL" id="RXW12145.1"/>
    </source>
</evidence>
<protein>
    <submittedName>
        <fullName evidence="1">Uncharacterized protein</fullName>
    </submittedName>
</protein>
<reference evidence="1 2" key="1">
    <citation type="submission" date="2019-01" db="EMBL/GenBank/DDBJ databases">
        <title>Draft genome sequence of Psathyrella aberdarensis IHI B618.</title>
        <authorList>
            <person name="Buettner E."/>
            <person name="Kellner H."/>
        </authorList>
    </citation>
    <scope>NUCLEOTIDE SEQUENCE [LARGE SCALE GENOMIC DNA]</scope>
    <source>
        <strain evidence="1 2">IHI B618</strain>
    </source>
</reference>
<dbReference type="EMBL" id="SDEE01001384">
    <property type="protein sequence ID" value="RXW12145.1"/>
    <property type="molecule type" value="Genomic_DNA"/>
</dbReference>
<sequence>MGDKVIKSNPVGTQTLFNVLLDSAGDEEAQRSGRVSLEEGKQMLDEFLHLNLVLAFVKPVDDD</sequence>
<organism evidence="1 2">
    <name type="scientific">Candolleomyces aberdarensis</name>
    <dbReference type="NCBI Taxonomy" id="2316362"/>
    <lineage>
        <taxon>Eukaryota</taxon>
        <taxon>Fungi</taxon>
        <taxon>Dikarya</taxon>
        <taxon>Basidiomycota</taxon>
        <taxon>Agaricomycotina</taxon>
        <taxon>Agaricomycetes</taxon>
        <taxon>Agaricomycetidae</taxon>
        <taxon>Agaricales</taxon>
        <taxon>Agaricineae</taxon>
        <taxon>Psathyrellaceae</taxon>
        <taxon>Candolleomyces</taxon>
    </lineage>
</organism>
<dbReference type="AlphaFoldDB" id="A0A4Q2D1Y0"/>
<name>A0A4Q2D1Y0_9AGAR</name>
<gene>
    <name evidence="1" type="ORF">EST38_g13708</name>
</gene>
<dbReference type="Proteomes" id="UP000290288">
    <property type="component" value="Unassembled WGS sequence"/>
</dbReference>